<reference evidence="1 2" key="1">
    <citation type="journal article" date="2018" name="Evol. Lett.">
        <title>Horizontal gene cluster transfer increased hallucinogenic mushroom diversity.</title>
        <authorList>
            <person name="Reynolds H.T."/>
            <person name="Vijayakumar V."/>
            <person name="Gluck-Thaler E."/>
            <person name="Korotkin H.B."/>
            <person name="Matheny P.B."/>
            <person name="Slot J.C."/>
        </authorList>
    </citation>
    <scope>NUCLEOTIDE SEQUENCE [LARGE SCALE GENOMIC DNA]</scope>
    <source>
        <strain evidence="1 2">2631</strain>
    </source>
</reference>
<dbReference type="InParanoid" id="A0A409XGE2"/>
<keyword evidence="2" id="KW-1185">Reference proteome</keyword>
<gene>
    <name evidence="1" type="ORF">CVT25_014192</name>
</gene>
<dbReference type="AlphaFoldDB" id="A0A409XGE2"/>
<dbReference type="OrthoDB" id="3004402at2759"/>
<evidence type="ECO:0008006" key="3">
    <source>
        <dbReference type="Google" id="ProtNLM"/>
    </source>
</evidence>
<comment type="caution">
    <text evidence="1">The sequence shown here is derived from an EMBL/GenBank/DDBJ whole genome shotgun (WGS) entry which is preliminary data.</text>
</comment>
<dbReference type="Proteomes" id="UP000283269">
    <property type="component" value="Unassembled WGS sequence"/>
</dbReference>
<sequence length="430" mass="48310">MDMIPSSNHADCRQEQLTSPETNSHLWEVLYSYDYMSGCPDPSIFAKVAPDGTIKSPAFFKLFMKEITPKINANSIPLHPKEAGLPWHTSLNIMSQNKHWKPAIALTSRLLELFAADETARNSFGRKKKSYADIAQAEIGHVHDSWGRFSAYLWPAADQQRLELLAATLVFIMIFDDVWEMNEDDTIHKIQVEYISRLKPADASAMCNMTPLQALISNIVWDIHNEDKWGNGGKEVIEGLIDFCNHPPPPKHFTTLREFLDYRIQDAGMPYVLVAFAHINHKLDADSSYNLACIKFSLGSNLDIGGPRIAHFVSLVSDHVCYANDLASFDKEKEAYVNGDVLYLINVVDMVQKVFNLPDSNSAKSAALAIQLEIERQIVAELSRLRASNDVTSEEFEYVEGLVYLLVGNIFTSVVSCRYGGEQARLCTTL</sequence>
<evidence type="ECO:0000313" key="1">
    <source>
        <dbReference type="EMBL" id="PPQ89747.1"/>
    </source>
</evidence>
<dbReference type="InterPro" id="IPR008949">
    <property type="entry name" value="Isoprenoid_synthase_dom_sf"/>
</dbReference>
<evidence type="ECO:0000313" key="2">
    <source>
        <dbReference type="Proteomes" id="UP000283269"/>
    </source>
</evidence>
<dbReference type="EMBL" id="NHYD01001841">
    <property type="protein sequence ID" value="PPQ89747.1"/>
    <property type="molecule type" value="Genomic_DNA"/>
</dbReference>
<dbReference type="SUPFAM" id="SSF48576">
    <property type="entry name" value="Terpenoid synthases"/>
    <property type="match status" value="1"/>
</dbReference>
<name>A0A409XGE2_PSICY</name>
<dbReference type="Gene3D" id="1.10.600.10">
    <property type="entry name" value="Farnesyl Diphosphate Synthase"/>
    <property type="match status" value="1"/>
</dbReference>
<proteinExistence type="predicted"/>
<organism evidence="1 2">
    <name type="scientific">Psilocybe cyanescens</name>
    <dbReference type="NCBI Taxonomy" id="93625"/>
    <lineage>
        <taxon>Eukaryota</taxon>
        <taxon>Fungi</taxon>
        <taxon>Dikarya</taxon>
        <taxon>Basidiomycota</taxon>
        <taxon>Agaricomycotina</taxon>
        <taxon>Agaricomycetes</taxon>
        <taxon>Agaricomycetidae</taxon>
        <taxon>Agaricales</taxon>
        <taxon>Agaricineae</taxon>
        <taxon>Strophariaceae</taxon>
        <taxon>Psilocybe</taxon>
    </lineage>
</organism>
<accession>A0A409XGE2</accession>
<protein>
    <recommendedName>
        <fullName evidence="3">Terpene synthase</fullName>
    </recommendedName>
</protein>